<name>A0A1Q5SM22_9BACL</name>
<evidence type="ECO:0000313" key="1">
    <source>
        <dbReference type="EMBL" id="OKO89064.1"/>
    </source>
</evidence>
<organism evidence="1 2">
    <name type="scientific">Geobacillus proteiniphilus</name>
    <dbReference type="NCBI Taxonomy" id="860353"/>
    <lineage>
        <taxon>Bacteria</taxon>
        <taxon>Bacillati</taxon>
        <taxon>Bacillota</taxon>
        <taxon>Bacilli</taxon>
        <taxon>Bacillales</taxon>
        <taxon>Anoxybacillaceae</taxon>
        <taxon>Geobacillus</taxon>
    </lineage>
</organism>
<comment type="caution">
    <text evidence="1">The sequence shown here is derived from an EMBL/GenBank/DDBJ whole genome shotgun (WGS) entry which is preliminary data.</text>
</comment>
<gene>
    <name evidence="1" type="ORF">BRO54_3431</name>
</gene>
<sequence>MFSQIISLDISQRSIFVPPALLSANLFQFDGHFLALHHNMYLTSNTVS</sequence>
<dbReference type="Proteomes" id="UP000186030">
    <property type="component" value="Unassembled WGS sequence"/>
</dbReference>
<protein>
    <submittedName>
        <fullName evidence="1">Uncharacterized protein</fullName>
    </submittedName>
</protein>
<proteinExistence type="predicted"/>
<dbReference type="EMBL" id="MQMG01000061">
    <property type="protein sequence ID" value="OKO89064.1"/>
    <property type="molecule type" value="Genomic_DNA"/>
</dbReference>
<reference evidence="1 2" key="1">
    <citation type="submission" date="2016-11" db="EMBL/GenBank/DDBJ databases">
        <authorList>
            <person name="Kadnikov V."/>
            <person name="Nazina T."/>
        </authorList>
    </citation>
    <scope>NUCLEOTIDE SEQUENCE [LARGE SCALE GENOMIC DNA]</scope>
    <source>
        <strain evidence="1 2">1017</strain>
    </source>
</reference>
<accession>A0A1Q5SM22</accession>
<reference evidence="2" key="2">
    <citation type="submission" date="2017-01" db="EMBL/GenBank/DDBJ databases">
        <title>Genome sequencing and annotation of Geobacillus sp. 1017, a Hydrocarbon-Oxidizing Thermophilic Bacterium Isolated from a Heavy Oil Reservoir (China).</title>
        <authorList>
            <person name="Kadnikov V.V."/>
            <person name="Mardanov A.V."/>
            <person name="Poltaraus A.B."/>
            <person name="Sokolova D.S."/>
            <person name="Semenova E.M."/>
            <person name="Ravin N.V."/>
            <person name="Tourova T.P."/>
            <person name="Nazina T.N."/>
        </authorList>
    </citation>
    <scope>NUCLEOTIDE SEQUENCE [LARGE SCALE GENOMIC DNA]</scope>
    <source>
        <strain evidence="2">1017</strain>
    </source>
</reference>
<dbReference type="AlphaFoldDB" id="A0A1Q5SM22"/>
<evidence type="ECO:0000313" key="2">
    <source>
        <dbReference type="Proteomes" id="UP000186030"/>
    </source>
</evidence>